<evidence type="ECO:0000313" key="2">
    <source>
        <dbReference type="Proteomes" id="UP000299102"/>
    </source>
</evidence>
<accession>A0A4C1YVP3</accession>
<proteinExistence type="predicted"/>
<reference evidence="1 2" key="1">
    <citation type="journal article" date="2019" name="Commun. Biol.">
        <title>The bagworm genome reveals a unique fibroin gene that provides high tensile strength.</title>
        <authorList>
            <person name="Kono N."/>
            <person name="Nakamura H."/>
            <person name="Ohtoshi R."/>
            <person name="Tomita M."/>
            <person name="Numata K."/>
            <person name="Arakawa K."/>
        </authorList>
    </citation>
    <scope>NUCLEOTIDE SEQUENCE [LARGE SCALE GENOMIC DNA]</scope>
</reference>
<protein>
    <submittedName>
        <fullName evidence="1">Uncharacterized protein</fullName>
    </submittedName>
</protein>
<organism evidence="1 2">
    <name type="scientific">Eumeta variegata</name>
    <name type="common">Bagworm moth</name>
    <name type="synonym">Eumeta japonica</name>
    <dbReference type="NCBI Taxonomy" id="151549"/>
    <lineage>
        <taxon>Eukaryota</taxon>
        <taxon>Metazoa</taxon>
        <taxon>Ecdysozoa</taxon>
        <taxon>Arthropoda</taxon>
        <taxon>Hexapoda</taxon>
        <taxon>Insecta</taxon>
        <taxon>Pterygota</taxon>
        <taxon>Neoptera</taxon>
        <taxon>Endopterygota</taxon>
        <taxon>Lepidoptera</taxon>
        <taxon>Glossata</taxon>
        <taxon>Ditrysia</taxon>
        <taxon>Tineoidea</taxon>
        <taxon>Psychidae</taxon>
        <taxon>Oiketicinae</taxon>
        <taxon>Eumeta</taxon>
    </lineage>
</organism>
<sequence>MVESCCGQLQYVNGPIGRCNTTLSQKTGVRVTVTAVAFRSVMERASTSFPFHHPTTSLHQTTSLSVNPLLIRYCIPTQEADNALVTPPESRVYMDNVDHL</sequence>
<comment type="caution">
    <text evidence="1">The sequence shown here is derived from an EMBL/GenBank/DDBJ whole genome shotgun (WGS) entry which is preliminary data.</text>
</comment>
<keyword evidence="2" id="KW-1185">Reference proteome</keyword>
<name>A0A4C1YVP3_EUMVA</name>
<evidence type="ECO:0000313" key="1">
    <source>
        <dbReference type="EMBL" id="GBP78477.1"/>
    </source>
</evidence>
<dbReference type="AlphaFoldDB" id="A0A4C1YVP3"/>
<dbReference type="Proteomes" id="UP000299102">
    <property type="component" value="Unassembled WGS sequence"/>
</dbReference>
<gene>
    <name evidence="1" type="ORF">EVAR_67231_1</name>
</gene>
<dbReference type="EMBL" id="BGZK01001371">
    <property type="protein sequence ID" value="GBP78477.1"/>
    <property type="molecule type" value="Genomic_DNA"/>
</dbReference>